<dbReference type="STRING" id="1330330.IX53_03155"/>
<dbReference type="Gene3D" id="1.10.3470.10">
    <property type="entry name" value="ABC transporter involved in vitamin B12 uptake, BtuC"/>
    <property type="match status" value="1"/>
</dbReference>
<proteinExistence type="inferred from homology"/>
<evidence type="ECO:0000256" key="7">
    <source>
        <dbReference type="ARBA" id="ARBA00023136"/>
    </source>
</evidence>
<organism evidence="9 10">
    <name type="scientific">Kosmotoga pacifica</name>
    <dbReference type="NCBI Taxonomy" id="1330330"/>
    <lineage>
        <taxon>Bacteria</taxon>
        <taxon>Thermotogati</taxon>
        <taxon>Thermotogota</taxon>
        <taxon>Thermotogae</taxon>
        <taxon>Kosmotogales</taxon>
        <taxon>Kosmotogaceae</taxon>
        <taxon>Kosmotoga</taxon>
    </lineage>
</organism>
<keyword evidence="3" id="KW-0813">Transport</keyword>
<evidence type="ECO:0000256" key="1">
    <source>
        <dbReference type="ARBA" id="ARBA00004651"/>
    </source>
</evidence>
<feature type="transmembrane region" description="Helical" evidence="8">
    <location>
        <begin position="239"/>
        <end position="264"/>
    </location>
</feature>
<keyword evidence="4" id="KW-1003">Cell membrane</keyword>
<dbReference type="GO" id="GO:0022857">
    <property type="term" value="F:transmembrane transporter activity"/>
    <property type="evidence" value="ECO:0007669"/>
    <property type="project" value="InterPro"/>
</dbReference>
<dbReference type="PANTHER" id="PTHR30472:SF25">
    <property type="entry name" value="ABC TRANSPORTER PERMEASE PROTEIN MJ0876-RELATED"/>
    <property type="match status" value="1"/>
</dbReference>
<dbReference type="PANTHER" id="PTHR30472">
    <property type="entry name" value="FERRIC ENTEROBACTIN TRANSPORT SYSTEM PERMEASE PROTEIN"/>
    <property type="match status" value="1"/>
</dbReference>
<feature type="transmembrane region" description="Helical" evidence="8">
    <location>
        <begin position="62"/>
        <end position="79"/>
    </location>
</feature>
<evidence type="ECO:0000256" key="2">
    <source>
        <dbReference type="ARBA" id="ARBA00007935"/>
    </source>
</evidence>
<dbReference type="Pfam" id="PF01032">
    <property type="entry name" value="FecCD"/>
    <property type="match status" value="1"/>
</dbReference>
<dbReference type="OrthoDB" id="9811721at2"/>
<dbReference type="InterPro" id="IPR037294">
    <property type="entry name" value="ABC_BtuC-like"/>
</dbReference>
<feature type="transmembrane region" description="Helical" evidence="8">
    <location>
        <begin position="307"/>
        <end position="325"/>
    </location>
</feature>
<feature type="transmembrane region" description="Helical" evidence="8">
    <location>
        <begin position="91"/>
        <end position="109"/>
    </location>
</feature>
<keyword evidence="10" id="KW-1185">Reference proteome</keyword>
<keyword evidence="7 8" id="KW-0472">Membrane</keyword>
<dbReference type="InterPro" id="IPR000522">
    <property type="entry name" value="ABC_transptr_permease_BtuC"/>
</dbReference>
<dbReference type="PATRIC" id="fig|1330330.3.peg.631"/>
<evidence type="ECO:0000313" key="10">
    <source>
        <dbReference type="Proteomes" id="UP000035159"/>
    </source>
</evidence>
<feature type="transmembrane region" description="Helical" evidence="8">
    <location>
        <begin position="194"/>
        <end position="211"/>
    </location>
</feature>
<dbReference type="FunFam" id="1.10.3470.10:FF:000001">
    <property type="entry name" value="Vitamin B12 ABC transporter permease BtuC"/>
    <property type="match status" value="1"/>
</dbReference>
<keyword evidence="5 8" id="KW-0812">Transmembrane</keyword>
<dbReference type="CDD" id="cd06550">
    <property type="entry name" value="TM_ABC_iron-siderophores_like"/>
    <property type="match status" value="1"/>
</dbReference>
<dbReference type="Proteomes" id="UP000035159">
    <property type="component" value="Chromosome"/>
</dbReference>
<evidence type="ECO:0000256" key="5">
    <source>
        <dbReference type="ARBA" id="ARBA00022692"/>
    </source>
</evidence>
<protein>
    <submittedName>
        <fullName evidence="9">ABC transporter permease</fullName>
    </submittedName>
</protein>
<sequence>MRGNFKRIFVFLAILSGTLFLLLILSSYGTVKYSVREILSVLTGNTTGVRATLYNQLRLPRVLVAFLIGASLAVAGDSLQLTLKNPLADPYIVGISAGASFGAVLSLVLKEYFGLTINMELLAFVFALVSAFTAYFVSRKDGKIPVTSLILSGVIISFLFNAAVTFLVIFTWRNIVSLHFWSLGSMSGVSWNDFHRMLIALVVESVIYLLFRRKMLILAAGEEHAVTVGVNPERVKSIVFFNVAFVSALSVSTAGLIGFVGLIIPHITRLLFGTDSKFNLISTLLIGGIFLTACDTVSRTLFQPTELPIGAVTALVGAPFFIYLLKRKAGITNG</sequence>
<name>A0A0G2ZBQ8_9BACT</name>
<comment type="subcellular location">
    <subcellularLocation>
        <location evidence="1">Cell membrane</location>
        <topology evidence="1">Multi-pass membrane protein</topology>
    </subcellularLocation>
</comment>
<evidence type="ECO:0000313" key="9">
    <source>
        <dbReference type="EMBL" id="AKI96984.1"/>
    </source>
</evidence>
<gene>
    <name evidence="9" type="ORF">IX53_03155</name>
</gene>
<comment type="similarity">
    <text evidence="2">Belongs to the binding-protein-dependent transport system permease family. FecCD subfamily.</text>
</comment>
<dbReference type="RefSeq" id="WP_047754119.1">
    <property type="nucleotide sequence ID" value="NZ_CASWEU010000024.1"/>
</dbReference>
<evidence type="ECO:0000256" key="4">
    <source>
        <dbReference type="ARBA" id="ARBA00022475"/>
    </source>
</evidence>
<dbReference type="EMBL" id="CP011232">
    <property type="protein sequence ID" value="AKI96984.1"/>
    <property type="molecule type" value="Genomic_DNA"/>
</dbReference>
<evidence type="ECO:0000256" key="8">
    <source>
        <dbReference type="SAM" id="Phobius"/>
    </source>
</evidence>
<dbReference type="KEGG" id="kpf:IX53_03155"/>
<feature type="transmembrane region" description="Helical" evidence="8">
    <location>
        <begin position="115"/>
        <end position="137"/>
    </location>
</feature>
<keyword evidence="6 8" id="KW-1133">Transmembrane helix</keyword>
<accession>A0A0G2ZBQ8</accession>
<dbReference type="SUPFAM" id="SSF81345">
    <property type="entry name" value="ABC transporter involved in vitamin B12 uptake, BtuC"/>
    <property type="match status" value="1"/>
</dbReference>
<dbReference type="GO" id="GO:0033214">
    <property type="term" value="P:siderophore-iron import into cell"/>
    <property type="evidence" value="ECO:0007669"/>
    <property type="project" value="TreeGrafter"/>
</dbReference>
<dbReference type="AlphaFoldDB" id="A0A0G2ZBQ8"/>
<dbReference type="GO" id="GO:0005886">
    <property type="term" value="C:plasma membrane"/>
    <property type="evidence" value="ECO:0007669"/>
    <property type="project" value="UniProtKB-SubCell"/>
</dbReference>
<reference evidence="9 10" key="1">
    <citation type="submission" date="2015-04" db="EMBL/GenBank/DDBJ databases">
        <title>Complete Genome Sequence of Kosmotoga pacifica SLHLJ1.</title>
        <authorList>
            <person name="Jiang L.J."/>
            <person name="Shao Z.Z."/>
            <person name="Jebbar M."/>
        </authorList>
    </citation>
    <scope>NUCLEOTIDE SEQUENCE [LARGE SCALE GENOMIC DNA]</scope>
    <source>
        <strain evidence="9 10">SLHLJ1</strain>
    </source>
</reference>
<feature type="transmembrane region" description="Helical" evidence="8">
    <location>
        <begin position="149"/>
        <end position="174"/>
    </location>
</feature>
<evidence type="ECO:0000256" key="6">
    <source>
        <dbReference type="ARBA" id="ARBA00022989"/>
    </source>
</evidence>
<evidence type="ECO:0000256" key="3">
    <source>
        <dbReference type="ARBA" id="ARBA00022448"/>
    </source>
</evidence>